<accession>A0A9W9M214</accession>
<keyword evidence="1" id="KW-1133">Transmembrane helix</keyword>
<dbReference type="OrthoDB" id="4922812at2759"/>
<evidence type="ECO:0000313" key="3">
    <source>
        <dbReference type="Proteomes" id="UP001150942"/>
    </source>
</evidence>
<dbReference type="AlphaFoldDB" id="A0A9W9M214"/>
<evidence type="ECO:0000313" key="2">
    <source>
        <dbReference type="EMBL" id="KAJ5186265.1"/>
    </source>
</evidence>
<feature type="transmembrane region" description="Helical" evidence="1">
    <location>
        <begin position="7"/>
        <end position="25"/>
    </location>
</feature>
<comment type="caution">
    <text evidence="2">The sequence shown here is derived from an EMBL/GenBank/DDBJ whole genome shotgun (WGS) entry which is preliminary data.</text>
</comment>
<dbReference type="Proteomes" id="UP001150942">
    <property type="component" value="Unassembled WGS sequence"/>
</dbReference>
<reference evidence="2" key="1">
    <citation type="submission" date="2022-11" db="EMBL/GenBank/DDBJ databases">
        <authorList>
            <person name="Petersen C."/>
        </authorList>
    </citation>
    <scope>NUCLEOTIDE SEQUENCE</scope>
    <source>
        <strain evidence="2">IBT 20477</strain>
    </source>
</reference>
<protein>
    <submittedName>
        <fullName evidence="2">Uncharacterized protein</fullName>
    </submittedName>
</protein>
<reference evidence="2" key="2">
    <citation type="journal article" date="2023" name="IMA Fungus">
        <title>Comparative genomic study of the Penicillium genus elucidates a diverse pangenome and 15 lateral gene transfer events.</title>
        <authorList>
            <person name="Petersen C."/>
            <person name="Sorensen T."/>
            <person name="Nielsen M.R."/>
            <person name="Sondergaard T.E."/>
            <person name="Sorensen J.L."/>
            <person name="Fitzpatrick D.A."/>
            <person name="Frisvad J.C."/>
            <person name="Nielsen K.L."/>
        </authorList>
    </citation>
    <scope>NUCLEOTIDE SEQUENCE</scope>
    <source>
        <strain evidence="2">IBT 20477</strain>
    </source>
</reference>
<keyword evidence="1" id="KW-0812">Transmembrane</keyword>
<name>A0A9W9M214_9EURO</name>
<sequence length="266" mass="30260">MCRKSDIASLICYCSAYLVIFLYHTRRQVRMYSAKFSKNKACLFIHIGTGVMELSRYHISKVRLGNDNILPEVIDVLSCFIWSWTSLVLVKTLRRGDPRTTRPPYQTGALLRPVISTISYLLQLPSLHKVSISALDSFIYARLGIFFFTYTPYLRGYSSSTFYSISIPLSAVISIHGSGVRGASLVFILAMACVAKLNEWVTHRSRTLQGSETRSYMAMLEKCLLAGLIRFGFADLERLREVSKSDALMKPLNDEYVPKLEHNIRF</sequence>
<organism evidence="2 3">
    <name type="scientific">Penicillium cf. viridicatum</name>
    <dbReference type="NCBI Taxonomy" id="2972119"/>
    <lineage>
        <taxon>Eukaryota</taxon>
        <taxon>Fungi</taxon>
        <taxon>Dikarya</taxon>
        <taxon>Ascomycota</taxon>
        <taxon>Pezizomycotina</taxon>
        <taxon>Eurotiomycetes</taxon>
        <taxon>Eurotiomycetidae</taxon>
        <taxon>Eurotiales</taxon>
        <taxon>Aspergillaceae</taxon>
        <taxon>Penicillium</taxon>
    </lineage>
</organism>
<dbReference type="EMBL" id="JAPQKQ010000008">
    <property type="protein sequence ID" value="KAJ5186265.1"/>
    <property type="molecule type" value="Genomic_DNA"/>
</dbReference>
<keyword evidence="1" id="KW-0472">Membrane</keyword>
<keyword evidence="3" id="KW-1185">Reference proteome</keyword>
<proteinExistence type="predicted"/>
<evidence type="ECO:0000256" key="1">
    <source>
        <dbReference type="SAM" id="Phobius"/>
    </source>
</evidence>
<gene>
    <name evidence="2" type="ORF">N7449_011029</name>
</gene>